<dbReference type="CDD" id="cd04724">
    <property type="entry name" value="Tryptophan_synthase_alpha"/>
    <property type="match status" value="1"/>
</dbReference>
<dbReference type="PANTHER" id="PTHR43406">
    <property type="entry name" value="TRYPTOPHAN SYNTHASE, ALPHA CHAIN"/>
    <property type="match status" value="1"/>
</dbReference>
<dbReference type="PANTHER" id="PTHR43406:SF1">
    <property type="entry name" value="TRYPTOPHAN SYNTHASE ALPHA CHAIN, CHLOROPLASTIC"/>
    <property type="match status" value="1"/>
</dbReference>
<evidence type="ECO:0000256" key="8">
    <source>
        <dbReference type="ARBA" id="ARBA00023239"/>
    </source>
</evidence>
<keyword evidence="8" id="KW-0456">Lyase</keyword>
<evidence type="ECO:0000256" key="7">
    <source>
        <dbReference type="ARBA" id="ARBA00023141"/>
    </source>
</evidence>
<dbReference type="GO" id="GO:0005829">
    <property type="term" value="C:cytosol"/>
    <property type="evidence" value="ECO:0007669"/>
    <property type="project" value="TreeGrafter"/>
</dbReference>
<dbReference type="PROSITE" id="PS00167">
    <property type="entry name" value="TRP_SYNTHASE_ALPHA"/>
    <property type="match status" value="1"/>
</dbReference>
<dbReference type="NCBIfam" id="TIGR00262">
    <property type="entry name" value="trpA"/>
    <property type="match status" value="1"/>
</dbReference>
<evidence type="ECO:0000256" key="3">
    <source>
        <dbReference type="ARBA" id="ARBA00011270"/>
    </source>
</evidence>
<dbReference type="EMBL" id="CAEZZE010000066">
    <property type="protein sequence ID" value="CAB4749727.1"/>
    <property type="molecule type" value="Genomic_DNA"/>
</dbReference>
<dbReference type="InterPro" id="IPR011060">
    <property type="entry name" value="RibuloseP-bd_barrel"/>
</dbReference>
<evidence type="ECO:0000313" key="10">
    <source>
        <dbReference type="EMBL" id="CAB4749727.1"/>
    </source>
</evidence>
<dbReference type="UniPathway" id="UPA00035">
    <property type="reaction ID" value="UER00044"/>
</dbReference>
<keyword evidence="7" id="KW-0057">Aromatic amino acid biosynthesis</keyword>
<dbReference type="Pfam" id="PF00290">
    <property type="entry name" value="Trp_syntA"/>
    <property type="match status" value="1"/>
</dbReference>
<dbReference type="InterPro" id="IPR013785">
    <property type="entry name" value="Aldolase_TIM"/>
</dbReference>
<dbReference type="EC" id="4.2.1.20" evidence="4"/>
<dbReference type="InterPro" id="IPR002028">
    <property type="entry name" value="Trp_synthase_suA"/>
</dbReference>
<gene>
    <name evidence="10" type="ORF">UFOPK2827_00488</name>
</gene>
<dbReference type="AlphaFoldDB" id="A0A6J6TTC7"/>
<keyword evidence="5" id="KW-0028">Amino-acid biosynthesis</keyword>
<protein>
    <recommendedName>
        <fullName evidence="4">tryptophan synthase</fullName>
        <ecNumber evidence="4">4.2.1.20</ecNumber>
    </recommendedName>
</protein>
<comment type="catalytic activity">
    <reaction evidence="9">
        <text>(1S,2R)-1-C-(indol-3-yl)glycerol 3-phosphate + L-serine = D-glyceraldehyde 3-phosphate + L-tryptophan + H2O</text>
        <dbReference type="Rhea" id="RHEA:10532"/>
        <dbReference type="ChEBI" id="CHEBI:15377"/>
        <dbReference type="ChEBI" id="CHEBI:33384"/>
        <dbReference type="ChEBI" id="CHEBI:57912"/>
        <dbReference type="ChEBI" id="CHEBI:58866"/>
        <dbReference type="ChEBI" id="CHEBI:59776"/>
        <dbReference type="EC" id="4.2.1.20"/>
    </reaction>
</comment>
<evidence type="ECO:0000256" key="6">
    <source>
        <dbReference type="ARBA" id="ARBA00022822"/>
    </source>
</evidence>
<name>A0A6J6TTC7_9ZZZZ</name>
<evidence type="ECO:0000256" key="4">
    <source>
        <dbReference type="ARBA" id="ARBA00012043"/>
    </source>
</evidence>
<evidence type="ECO:0000256" key="5">
    <source>
        <dbReference type="ARBA" id="ARBA00022605"/>
    </source>
</evidence>
<comment type="pathway">
    <text evidence="2">Amino-acid biosynthesis; L-tryptophan biosynthesis; L-tryptophan from chorismate: step 5/5.</text>
</comment>
<dbReference type="Gene3D" id="3.20.20.70">
    <property type="entry name" value="Aldolase class I"/>
    <property type="match status" value="1"/>
</dbReference>
<reference evidence="10" key="1">
    <citation type="submission" date="2020-05" db="EMBL/GenBank/DDBJ databases">
        <authorList>
            <person name="Chiriac C."/>
            <person name="Salcher M."/>
            <person name="Ghai R."/>
            <person name="Kavagutti S V."/>
        </authorList>
    </citation>
    <scope>NUCLEOTIDE SEQUENCE</scope>
</reference>
<accession>A0A6J6TTC7</accession>
<dbReference type="HAMAP" id="MF_00131">
    <property type="entry name" value="Trp_synth_alpha"/>
    <property type="match status" value="1"/>
</dbReference>
<organism evidence="10">
    <name type="scientific">freshwater metagenome</name>
    <dbReference type="NCBI Taxonomy" id="449393"/>
    <lineage>
        <taxon>unclassified sequences</taxon>
        <taxon>metagenomes</taxon>
        <taxon>ecological metagenomes</taxon>
    </lineage>
</organism>
<proteinExistence type="inferred from homology"/>
<keyword evidence="6" id="KW-0822">Tryptophan biosynthesis</keyword>
<evidence type="ECO:0000256" key="1">
    <source>
        <dbReference type="ARBA" id="ARBA00003365"/>
    </source>
</evidence>
<dbReference type="SUPFAM" id="SSF51366">
    <property type="entry name" value="Ribulose-phoshate binding barrel"/>
    <property type="match status" value="1"/>
</dbReference>
<evidence type="ECO:0000256" key="2">
    <source>
        <dbReference type="ARBA" id="ARBA00004733"/>
    </source>
</evidence>
<evidence type="ECO:0000256" key="9">
    <source>
        <dbReference type="ARBA" id="ARBA00049047"/>
    </source>
</evidence>
<dbReference type="FunFam" id="3.20.20.70:FF:000037">
    <property type="entry name" value="Tryptophan synthase alpha chain"/>
    <property type="match status" value="1"/>
</dbReference>
<comment type="function">
    <text evidence="1">The alpha subunit is responsible for the aldol cleavage of indoleglycerol phosphate to indole and glyceraldehyde 3-phosphate.</text>
</comment>
<comment type="subunit">
    <text evidence="3">Tetramer of two alpha and two beta chains.</text>
</comment>
<dbReference type="InterPro" id="IPR018204">
    <property type="entry name" value="Trp_synthase_alpha_AS"/>
</dbReference>
<dbReference type="GO" id="GO:0004834">
    <property type="term" value="F:tryptophan synthase activity"/>
    <property type="evidence" value="ECO:0007669"/>
    <property type="project" value="UniProtKB-EC"/>
</dbReference>
<sequence>MSTPLDDLFVKVRSENRAALIAYIPAGFPTIEGCKKVIQAFIEGGVDAIEIGFPYSDPVMDGPTIQAAADQSLSQGTNAADVFDALKVATDSGVPAVVMTYWNPIEKYGVEKFAQSIATNGGSGVITPDLTIEESAGWKSAVEKSEINPIYVVAPSTSAQRLPQVTSRCGGFVYAASLMGVTGTRTAVSSGAPDLVARIRETTDLPIAVGLGVSTREQAKGVAGYADGVIVGSAFIKAMQDAPNEAEGLKSVKELAQQLSLGVREGR</sequence>